<sequence>MDMVKSLVAAAREIGEIAEPAHRAAVERWILEYTAENVGLGTNQAMVAAGQLAQRYGYEVIADELTWDQLCRRPLYPEVEWSISACWLADGARPIVVPSSHGQPVELFLAEDITGAALDDLIDPIEHREVRSPEISVPEFSEFADHVGVQERKMFGQILESGGLVRWDLGLAEGISCELNFDAEDVLGTGLYDCEILFLLNVNLDTGNEDVMQLVLGMVAQLTVLYLTGVLDAENESGEAEEERYEEEGEATPEAQISPLELDLIVWLAARRLRVEVSPGPAATDWLMSPEIPAPEDLRWALVYDAANGVEALLLGSHYQVND</sequence>
<gene>
    <name evidence="2" type="ORF">C5L39_07870</name>
</gene>
<feature type="compositionally biased region" description="Acidic residues" evidence="1">
    <location>
        <begin position="235"/>
        <end position="251"/>
    </location>
</feature>
<comment type="caution">
    <text evidence="2">The sequence shown here is derived from an EMBL/GenBank/DDBJ whole genome shotgun (WGS) entry which is preliminary data.</text>
</comment>
<name>A0A3M8K7G2_9CORY</name>
<dbReference type="EMBL" id="PTJO01000005">
    <property type="protein sequence ID" value="RNE48418.1"/>
    <property type="molecule type" value="Genomic_DNA"/>
</dbReference>
<proteinExistence type="predicted"/>
<accession>A0A3M8K7G2</accession>
<dbReference type="OrthoDB" id="4403607at2"/>
<evidence type="ECO:0000256" key="1">
    <source>
        <dbReference type="SAM" id="MobiDB-lite"/>
    </source>
</evidence>
<evidence type="ECO:0000313" key="2">
    <source>
        <dbReference type="EMBL" id="RNE48418.1"/>
    </source>
</evidence>
<reference evidence="2 3" key="1">
    <citation type="submission" date="2018-02" db="EMBL/GenBank/DDBJ databases">
        <title>Corynebacterium alimpuense sp. nov., a marine obligate actinomycete isolated from sediments of Valparaiso bay, Chile.</title>
        <authorList>
            <person name="Claverias F."/>
            <person name="Gonzales-Siles L."/>
            <person name="Salva-Serra F."/>
            <person name="Inganaes E."/>
            <person name="Molin K."/>
            <person name="Cumsille A."/>
            <person name="Undabarrena A."/>
            <person name="Couve E."/>
            <person name="Moore E.R.B."/>
            <person name="Gomila M."/>
            <person name="Camara B."/>
        </authorList>
    </citation>
    <scope>NUCLEOTIDE SEQUENCE [LARGE SCALE GENOMIC DNA]</scope>
    <source>
        <strain evidence="2 3">CCUG 69366</strain>
    </source>
</reference>
<protein>
    <submittedName>
        <fullName evidence="2">Uncharacterized protein</fullName>
    </submittedName>
</protein>
<dbReference type="AlphaFoldDB" id="A0A3M8K7G2"/>
<keyword evidence="3" id="KW-1185">Reference proteome</keyword>
<dbReference type="RefSeq" id="WP_123048351.1">
    <property type="nucleotide sequence ID" value="NZ_PTJO01000005.1"/>
</dbReference>
<dbReference type="Proteomes" id="UP000266975">
    <property type="component" value="Unassembled WGS sequence"/>
</dbReference>
<evidence type="ECO:0000313" key="3">
    <source>
        <dbReference type="Proteomes" id="UP000266975"/>
    </source>
</evidence>
<feature type="region of interest" description="Disordered" evidence="1">
    <location>
        <begin position="235"/>
        <end position="254"/>
    </location>
</feature>
<organism evidence="2 3">
    <name type="scientific">Corynebacterium alimapuense</name>
    <dbReference type="NCBI Taxonomy" id="1576874"/>
    <lineage>
        <taxon>Bacteria</taxon>
        <taxon>Bacillati</taxon>
        <taxon>Actinomycetota</taxon>
        <taxon>Actinomycetes</taxon>
        <taxon>Mycobacteriales</taxon>
        <taxon>Corynebacteriaceae</taxon>
        <taxon>Corynebacterium</taxon>
    </lineage>
</organism>